<dbReference type="Proteomes" id="UP001226434">
    <property type="component" value="Unassembled WGS sequence"/>
</dbReference>
<dbReference type="Pfam" id="PF00534">
    <property type="entry name" value="Glycos_transf_1"/>
    <property type="match status" value="1"/>
</dbReference>
<dbReference type="InterPro" id="IPR028098">
    <property type="entry name" value="Glyco_trans_4-like_N"/>
</dbReference>
<dbReference type="RefSeq" id="WP_282332746.1">
    <property type="nucleotide sequence ID" value="NZ_JASBRG010000001.1"/>
</dbReference>
<sequence>MRIVHIVDNILPVNIGIWKAAINTSAYLQEQMVSSILIHPNGQGGEVDGIIGKPTDTSLKQLQTLIDEGFFDKKNDIIVTHGCWQFPTKWGKYLKKQGFAWIYTPHGMLEPWSMQQKRFKKQVYFSIVEKNAINKADVIRAVGKPEMDNLNRLFPHKKIILIPNGVKLAKAIQFPQSGETNFLFMARLHHKKGLMPLLNAWLASSLHNKPEYNLYIAGPDDGEMSNMETLLQSAASTNIHYIGILNEQTKQAYFSKCRYYILPSFSEGFPTSVVETMAAGLVPVITDGCNFPEAFENGYAIKITTDVNSITNFLNQLKQLSANEWEEKRKNISEWVNKHYSLNTIASMQYALYKDLLITNN</sequence>
<keyword evidence="5" id="KW-1185">Reference proteome</keyword>
<evidence type="ECO:0000259" key="2">
    <source>
        <dbReference type="Pfam" id="PF00534"/>
    </source>
</evidence>
<evidence type="ECO:0000313" key="5">
    <source>
        <dbReference type="Proteomes" id="UP001226434"/>
    </source>
</evidence>
<evidence type="ECO:0000256" key="1">
    <source>
        <dbReference type="ARBA" id="ARBA00022679"/>
    </source>
</evidence>
<dbReference type="PANTHER" id="PTHR46401:SF2">
    <property type="entry name" value="GLYCOSYLTRANSFERASE WBBK-RELATED"/>
    <property type="match status" value="1"/>
</dbReference>
<evidence type="ECO:0000259" key="3">
    <source>
        <dbReference type="Pfam" id="PF13439"/>
    </source>
</evidence>
<organism evidence="4 5">
    <name type="scientific">Pinibacter soli</name>
    <dbReference type="NCBI Taxonomy" id="3044211"/>
    <lineage>
        <taxon>Bacteria</taxon>
        <taxon>Pseudomonadati</taxon>
        <taxon>Bacteroidota</taxon>
        <taxon>Chitinophagia</taxon>
        <taxon>Chitinophagales</taxon>
        <taxon>Chitinophagaceae</taxon>
        <taxon>Pinibacter</taxon>
    </lineage>
</organism>
<dbReference type="PANTHER" id="PTHR46401">
    <property type="entry name" value="GLYCOSYLTRANSFERASE WBBK-RELATED"/>
    <property type="match status" value="1"/>
</dbReference>
<dbReference type="Pfam" id="PF13439">
    <property type="entry name" value="Glyco_transf_4"/>
    <property type="match status" value="1"/>
</dbReference>
<gene>
    <name evidence="4" type="ORF">QJ048_02480</name>
</gene>
<dbReference type="EC" id="2.4.-.-" evidence="4"/>
<evidence type="ECO:0000313" key="4">
    <source>
        <dbReference type="EMBL" id="MDI3318618.1"/>
    </source>
</evidence>
<name>A0ABT6R7S4_9BACT</name>
<dbReference type="EMBL" id="JASBRG010000001">
    <property type="protein sequence ID" value="MDI3318618.1"/>
    <property type="molecule type" value="Genomic_DNA"/>
</dbReference>
<dbReference type="InterPro" id="IPR001296">
    <property type="entry name" value="Glyco_trans_1"/>
</dbReference>
<dbReference type="GO" id="GO:0016757">
    <property type="term" value="F:glycosyltransferase activity"/>
    <property type="evidence" value="ECO:0007669"/>
    <property type="project" value="UniProtKB-KW"/>
</dbReference>
<accession>A0ABT6R7S4</accession>
<feature type="domain" description="Glycosyltransferase subfamily 4-like N-terminal" evidence="3">
    <location>
        <begin position="69"/>
        <end position="169"/>
    </location>
</feature>
<reference evidence="4 5" key="1">
    <citation type="submission" date="2023-05" db="EMBL/GenBank/DDBJ databases">
        <title>Genome sequence of Pinibacter sp. MAH-24.</title>
        <authorList>
            <person name="Huq M.A."/>
        </authorList>
    </citation>
    <scope>NUCLEOTIDE SEQUENCE [LARGE SCALE GENOMIC DNA]</scope>
    <source>
        <strain evidence="4 5">MAH-24</strain>
    </source>
</reference>
<keyword evidence="4" id="KW-0328">Glycosyltransferase</keyword>
<feature type="domain" description="Glycosyl transferase family 1" evidence="2">
    <location>
        <begin position="176"/>
        <end position="334"/>
    </location>
</feature>
<keyword evidence="1 4" id="KW-0808">Transferase</keyword>
<comment type="caution">
    <text evidence="4">The sequence shown here is derived from an EMBL/GenBank/DDBJ whole genome shotgun (WGS) entry which is preliminary data.</text>
</comment>
<dbReference type="Gene3D" id="3.40.50.2000">
    <property type="entry name" value="Glycogen Phosphorylase B"/>
    <property type="match status" value="2"/>
</dbReference>
<proteinExistence type="predicted"/>
<protein>
    <submittedName>
        <fullName evidence="4">Glycosyltransferase</fullName>
        <ecNumber evidence="4">2.4.-.-</ecNumber>
    </submittedName>
</protein>
<dbReference type="SUPFAM" id="SSF53756">
    <property type="entry name" value="UDP-Glycosyltransferase/glycogen phosphorylase"/>
    <property type="match status" value="1"/>
</dbReference>